<reference evidence="3 4" key="1">
    <citation type="submission" date="2017-02" db="EMBL/GenBank/DDBJ databases">
        <title>Whole genome sequencing of Rhodanobacter lindaniclasticus DSM 17932.</title>
        <authorList>
            <person name="Kumar S."/>
            <person name="Patil P."/>
            <person name="Patil P.B."/>
        </authorList>
    </citation>
    <scope>NUCLEOTIDE SEQUENCE [LARGE SCALE GENOMIC DNA]</scope>
    <source>
        <strain evidence="3 4">DSM 17932</strain>
    </source>
</reference>
<comment type="caution">
    <text evidence="3">The sequence shown here is derived from an EMBL/GenBank/DDBJ whole genome shotgun (WGS) entry which is preliminary data.</text>
</comment>
<dbReference type="InterPro" id="IPR016195">
    <property type="entry name" value="Pol/histidinol_Pase-like"/>
</dbReference>
<dbReference type="SUPFAM" id="SSF89550">
    <property type="entry name" value="PHP domain-like"/>
    <property type="match status" value="1"/>
</dbReference>
<dbReference type="InterPro" id="IPR011042">
    <property type="entry name" value="6-blade_b-propeller_TolB-like"/>
</dbReference>
<dbReference type="OrthoDB" id="9812921at2"/>
<proteinExistence type="inferred from homology"/>
<dbReference type="EMBL" id="MWIO01000005">
    <property type="protein sequence ID" value="THD09795.1"/>
    <property type="molecule type" value="Genomic_DNA"/>
</dbReference>
<gene>
    <name evidence="3" type="ORF">B1991_01720</name>
</gene>
<dbReference type="PANTHER" id="PTHR36842">
    <property type="entry name" value="PROTEIN TOLB HOMOLOG"/>
    <property type="match status" value="1"/>
</dbReference>
<dbReference type="Proteomes" id="UP000306317">
    <property type="component" value="Unassembled WGS sequence"/>
</dbReference>
<organism evidence="3 4">
    <name type="scientific">Rhodanobacter lindaniclasticus</name>
    <dbReference type="NCBI Taxonomy" id="75310"/>
    <lineage>
        <taxon>Bacteria</taxon>
        <taxon>Pseudomonadati</taxon>
        <taxon>Pseudomonadota</taxon>
        <taxon>Gammaproteobacteria</taxon>
        <taxon>Lysobacterales</taxon>
        <taxon>Rhodanobacteraceae</taxon>
        <taxon>Rhodanobacter</taxon>
    </lineage>
</organism>
<dbReference type="Pfam" id="PF07676">
    <property type="entry name" value="PD40"/>
    <property type="match status" value="4"/>
</dbReference>
<keyword evidence="4" id="KW-1185">Reference proteome</keyword>
<evidence type="ECO:0000313" key="3">
    <source>
        <dbReference type="EMBL" id="THD09795.1"/>
    </source>
</evidence>
<dbReference type="AlphaFoldDB" id="A0A4S3KLN6"/>
<comment type="similarity">
    <text evidence="1">Belongs to the TolB family.</text>
</comment>
<sequence length="847" mass="92867">MPRRLTALLALFLLAGAAQAAREPVLKQVDLPHSYYWRELYLPQLTTGPSSASFLPDGDTLIYSMAGSLWRQRVDDATATELTHPARAYDYQPDAARDGRSVVFARYDGNATELWRLDLASGREQRLTTGGAVNVEPRLSPDGKRIAWVSTQGSGHFNLFVAELDAAGLHHARPLLGERKSALDRYYYSAFDHAINPSWSPDGKTLYYVSNPEIGWGTGDLFAVDVDQPAQRHRVLGEETSWSARPEPAPDGRRLLYASYHGRQWQQLWLTTPDGAAPLPLSFGEFDRRNARWSPDGKRIAYIDNRDGNTALRVMDALGGATRDVVATHRVTRLPQAQLVLDIVDEHGARTPARVAVLASDGRAYAPDAAWMHADDGFDRALQSAETHYFHCAPPCTLDLPAGRAQLWVQHGFAYAPWRQAVNLAAGRATPLRAQLQPQRLPDAYGRFISADLHIHMNYGGHYRNTPAHLAAQARAEDLDLAWDLVVNKEERFPDIAAFRTDPDPASTSRTLVLHGQEYHTSFWGHLGLLNLGDHLLMPGFSAYWHTAMASPYPTNGAIADLAHAQGALVGYVHPFDTLPDPAHDAVLSNELPADVIQGKVDYIEIVGFSDHKATAQVWYRLLNLGFHLPTGAGTDAMANYASLRGPVGLNRVFLDTGGQHDRAAAMAALKAGHGFASNGPLLGLLLDGAKPGAQLAPGRHHYRVALRSPVAVDHLELVHNGQVVKAFTLGGDRRHLDAEGDLDLDGGWVLLRAWNDGADPEVLDLYPYATTNPVWLGDHVLVPSARADAAWFAKWMDRTIEAAAARDDYNTAAEKRMTLDYLGKARDAYRALAAGKPSTTTAETGR</sequence>
<dbReference type="InterPro" id="IPR011659">
    <property type="entry name" value="WD40"/>
</dbReference>
<evidence type="ECO:0000256" key="1">
    <source>
        <dbReference type="ARBA" id="ARBA00009820"/>
    </source>
</evidence>
<accession>A0A4S3KLN6</accession>
<dbReference type="SUPFAM" id="SSF82171">
    <property type="entry name" value="DPP6 N-terminal domain-like"/>
    <property type="match status" value="1"/>
</dbReference>
<dbReference type="NCBIfam" id="NF038032">
    <property type="entry name" value="CehA_McbA_metalo"/>
    <property type="match status" value="1"/>
</dbReference>
<name>A0A4S3KLN6_9GAMM</name>
<dbReference type="Gene3D" id="2.120.10.30">
    <property type="entry name" value="TolB, C-terminal domain"/>
    <property type="match status" value="2"/>
</dbReference>
<feature type="signal peptide" evidence="2">
    <location>
        <begin position="1"/>
        <end position="20"/>
    </location>
</feature>
<feature type="chain" id="PRO_5020347380" evidence="2">
    <location>
        <begin position="21"/>
        <end position="847"/>
    </location>
</feature>
<dbReference type="PANTHER" id="PTHR36842:SF1">
    <property type="entry name" value="PROTEIN TOLB"/>
    <property type="match status" value="1"/>
</dbReference>
<evidence type="ECO:0000313" key="4">
    <source>
        <dbReference type="Proteomes" id="UP000306317"/>
    </source>
</evidence>
<protein>
    <submittedName>
        <fullName evidence="3">Uncharacterized protein</fullName>
    </submittedName>
</protein>
<dbReference type="RefSeq" id="WP_136256985.1">
    <property type="nucleotide sequence ID" value="NZ_MWIO01000005.1"/>
</dbReference>
<evidence type="ECO:0000256" key="2">
    <source>
        <dbReference type="SAM" id="SignalP"/>
    </source>
</evidence>
<dbReference type="Gene3D" id="3.20.20.140">
    <property type="entry name" value="Metal-dependent hydrolases"/>
    <property type="match status" value="1"/>
</dbReference>
<keyword evidence="2" id="KW-0732">Signal</keyword>